<dbReference type="Gene3D" id="1.20.120.1630">
    <property type="match status" value="1"/>
</dbReference>
<sequence>MPETRCFPPEAYISFLGTLLPNRQLLANLPVQLHRSKQTAFVFLSLCGILILKSTAMASLPLPRVESLLDYTSFELTVLPYLTQLQWLPDSLREAGSDVHSLRAVYLATNPLVSAIAFCGVLAGLLFIAAEINRNYSQIDRFWSILPALYNVHFALWARLSGIQTQTLDTIAVVTVLWSIRLTFNYWRKGGYSIGSEDYRWEVVRSKVNNSFVFMIFNLGFISIAQSLLLLLITTPTYIFVVAAYNQGPETFGLPDLAFSRAAFFFIIIEFFADGQQWKFQSAKKEYQTNARIPEPYKDQFSAEDLERGFVVSGLWSWSRHPNFVAEQAFWLTMYLWSCYRTETYFNWTGLGALGTLAIFQGSVRLTEAITAGKYPEYSDYQARVGRFIPRLSVKAKKTKASKKST</sequence>
<keyword evidence="1" id="KW-1133">Transmembrane helix</keyword>
<name>A0A1V6TUV7_9EURO</name>
<evidence type="ECO:0000313" key="3">
    <source>
        <dbReference type="Proteomes" id="UP000191342"/>
    </source>
</evidence>
<feature type="transmembrane region" description="Helical" evidence="1">
    <location>
        <begin position="212"/>
        <end position="245"/>
    </location>
</feature>
<feature type="transmembrane region" description="Helical" evidence="1">
    <location>
        <begin position="112"/>
        <end position="130"/>
    </location>
</feature>
<feature type="transmembrane region" description="Helical" evidence="1">
    <location>
        <begin position="142"/>
        <end position="160"/>
    </location>
</feature>
<dbReference type="Proteomes" id="UP000191342">
    <property type="component" value="Unassembled WGS sequence"/>
</dbReference>
<evidence type="ECO:0000313" key="2">
    <source>
        <dbReference type="EMBL" id="OQE30165.1"/>
    </source>
</evidence>
<keyword evidence="1" id="KW-0812">Transmembrane</keyword>
<dbReference type="EMBL" id="MLQL01000003">
    <property type="protein sequence ID" value="OQE30165.1"/>
    <property type="molecule type" value="Genomic_DNA"/>
</dbReference>
<dbReference type="PANTHER" id="PTHR32251">
    <property type="entry name" value="3-OXO-5-ALPHA-STEROID 4-DEHYDROGENASE"/>
    <property type="match status" value="1"/>
</dbReference>
<feature type="transmembrane region" description="Helical" evidence="1">
    <location>
        <begin position="40"/>
        <end position="60"/>
    </location>
</feature>
<keyword evidence="1" id="KW-0472">Membrane</keyword>
<reference evidence="3" key="1">
    <citation type="journal article" date="2017" name="Nat. Microbiol.">
        <title>Global analysis of biosynthetic gene clusters reveals vast potential of secondary metabolite production in Penicillium species.</title>
        <authorList>
            <person name="Nielsen J.C."/>
            <person name="Grijseels S."/>
            <person name="Prigent S."/>
            <person name="Ji B."/>
            <person name="Dainat J."/>
            <person name="Nielsen K.F."/>
            <person name="Frisvad J.C."/>
            <person name="Workman M."/>
            <person name="Nielsen J."/>
        </authorList>
    </citation>
    <scope>NUCLEOTIDE SEQUENCE [LARGE SCALE GENOMIC DNA]</scope>
    <source>
        <strain evidence="3">IBT 14082</strain>
    </source>
</reference>
<dbReference type="InterPro" id="IPR010721">
    <property type="entry name" value="UstE-like"/>
</dbReference>
<evidence type="ECO:0008006" key="4">
    <source>
        <dbReference type="Google" id="ProtNLM"/>
    </source>
</evidence>
<feature type="transmembrane region" description="Helical" evidence="1">
    <location>
        <begin position="166"/>
        <end position="184"/>
    </location>
</feature>
<protein>
    <recommendedName>
        <fullName evidence="4">Steroid 5-alpha reductase C-terminal domain-containing protein</fullName>
    </recommendedName>
</protein>
<dbReference type="AlphaFoldDB" id="A0A1V6TUV7"/>
<evidence type="ECO:0000256" key="1">
    <source>
        <dbReference type="SAM" id="Phobius"/>
    </source>
</evidence>
<dbReference type="Pfam" id="PF06966">
    <property type="entry name" value="DUF1295"/>
    <property type="match status" value="1"/>
</dbReference>
<accession>A0A1V6TUV7</accession>
<proteinExistence type="predicted"/>
<keyword evidence="3" id="KW-1185">Reference proteome</keyword>
<comment type="caution">
    <text evidence="2">The sequence shown here is derived from an EMBL/GenBank/DDBJ whole genome shotgun (WGS) entry which is preliminary data.</text>
</comment>
<dbReference type="GO" id="GO:0016020">
    <property type="term" value="C:membrane"/>
    <property type="evidence" value="ECO:0007669"/>
    <property type="project" value="TreeGrafter"/>
</dbReference>
<gene>
    <name evidence="2" type="ORF">PENFLA_c003G09289</name>
</gene>
<dbReference type="OrthoDB" id="201504at2759"/>
<dbReference type="PANTHER" id="PTHR32251:SF23">
    <property type="entry name" value="3-OXO-5-ALPHA-STEROID 4-DEHYDROGENASE (DUF1295)"/>
    <property type="match status" value="1"/>
</dbReference>
<organism evidence="2 3">
    <name type="scientific">Penicillium flavigenum</name>
    <dbReference type="NCBI Taxonomy" id="254877"/>
    <lineage>
        <taxon>Eukaryota</taxon>
        <taxon>Fungi</taxon>
        <taxon>Dikarya</taxon>
        <taxon>Ascomycota</taxon>
        <taxon>Pezizomycotina</taxon>
        <taxon>Eurotiomycetes</taxon>
        <taxon>Eurotiomycetidae</taxon>
        <taxon>Eurotiales</taxon>
        <taxon>Aspergillaceae</taxon>
        <taxon>Penicillium</taxon>
    </lineage>
</organism>